<dbReference type="EMBL" id="JABCKI010007633">
    <property type="protein sequence ID" value="KAG5633506.1"/>
    <property type="molecule type" value="Genomic_DNA"/>
</dbReference>
<dbReference type="Proteomes" id="UP000717328">
    <property type="component" value="Unassembled WGS sequence"/>
</dbReference>
<evidence type="ECO:0000313" key="1">
    <source>
        <dbReference type="EMBL" id="KAG5633331.1"/>
    </source>
</evidence>
<comment type="caution">
    <text evidence="2">The sequence shown here is derived from an EMBL/GenBank/DDBJ whole genome shotgun (WGS) entry which is preliminary data.</text>
</comment>
<organism evidence="2 3">
    <name type="scientific">Sphagnurus paluster</name>
    <dbReference type="NCBI Taxonomy" id="117069"/>
    <lineage>
        <taxon>Eukaryota</taxon>
        <taxon>Fungi</taxon>
        <taxon>Dikarya</taxon>
        <taxon>Basidiomycota</taxon>
        <taxon>Agaricomycotina</taxon>
        <taxon>Agaricomycetes</taxon>
        <taxon>Agaricomycetidae</taxon>
        <taxon>Agaricales</taxon>
        <taxon>Tricholomatineae</taxon>
        <taxon>Lyophyllaceae</taxon>
        <taxon>Sphagnurus</taxon>
    </lineage>
</organism>
<keyword evidence="3" id="KW-1185">Reference proteome</keyword>
<name>A0A9P7K135_9AGAR</name>
<evidence type="ECO:0000313" key="3">
    <source>
        <dbReference type="Proteomes" id="UP000717328"/>
    </source>
</evidence>
<dbReference type="AlphaFoldDB" id="A0A9P7K135"/>
<dbReference type="EMBL" id="JABCKI010008142">
    <property type="protein sequence ID" value="KAG5633331.1"/>
    <property type="molecule type" value="Genomic_DNA"/>
</dbReference>
<evidence type="ECO:0000313" key="2">
    <source>
        <dbReference type="EMBL" id="KAG5633506.1"/>
    </source>
</evidence>
<protein>
    <submittedName>
        <fullName evidence="2">Uncharacterized protein</fullName>
    </submittedName>
</protein>
<gene>
    <name evidence="2" type="ORF">H0H81_007246</name>
    <name evidence="1" type="ORF">H0H81_008648</name>
</gene>
<reference evidence="2" key="1">
    <citation type="submission" date="2021-02" db="EMBL/GenBank/DDBJ databases">
        <authorList>
            <person name="Nieuwenhuis M."/>
            <person name="Van De Peppel L.J.J."/>
        </authorList>
    </citation>
    <scope>NUCLEOTIDE SEQUENCE</scope>
    <source>
        <strain evidence="2">D49</strain>
    </source>
</reference>
<accession>A0A9P7K135</accession>
<sequence>MLPPKPAINPLIIAPPPTRKFEFVLPHPELRRDWTSGTRIPSPQKQRRTILNPPNRRKRATPIKDVDCVTVLDTPKLPLETQKLGGVIDGLETLRFLPMDHGLDSEVVRDSEDYQAYVDLVGASGIGIVQLSKDIFVVQGWDARNVQGT</sequence>
<reference evidence="2" key="2">
    <citation type="submission" date="2021-10" db="EMBL/GenBank/DDBJ databases">
        <title>Phylogenomics reveals ancestral predisposition of the termite-cultivated fungus Termitomyces towards a domesticated lifestyle.</title>
        <authorList>
            <person name="Auxier B."/>
            <person name="Grum-Grzhimaylo A."/>
            <person name="Cardenas M.E."/>
            <person name="Lodge J.D."/>
            <person name="Laessoe T."/>
            <person name="Pedersen O."/>
            <person name="Smith M.E."/>
            <person name="Kuyper T.W."/>
            <person name="Franco-Molano E.A."/>
            <person name="Baroni T.J."/>
            <person name="Aanen D.K."/>
        </authorList>
    </citation>
    <scope>NUCLEOTIDE SEQUENCE</scope>
    <source>
        <strain evidence="2">D49</strain>
    </source>
</reference>
<feature type="non-terminal residue" evidence="2">
    <location>
        <position position="149"/>
    </location>
</feature>
<proteinExistence type="predicted"/>